<evidence type="ECO:0000256" key="1">
    <source>
        <dbReference type="SAM" id="MobiDB-lite"/>
    </source>
</evidence>
<evidence type="ECO:0000256" key="2">
    <source>
        <dbReference type="SAM" id="Phobius"/>
    </source>
</evidence>
<sequence length="156" mass="17050">MSGCTYITHPSPLKNLGNKLRNVTPWASQDKNTNRNPCCPYPPCVPTMPGCDARQCPPPPCPQPMVNVRCVRGAWLDDLRRLGVINFVGDILTLLTFIFIMLAVAEYFLCPPLRLKGPTAKPYFFCSSCDDSAPPRPSSPPPPPPPSSPPPSRPPP</sequence>
<organism evidence="3 4">
    <name type="scientific">Elysia chlorotica</name>
    <name type="common">Eastern emerald elysia</name>
    <name type="synonym">Sea slug</name>
    <dbReference type="NCBI Taxonomy" id="188477"/>
    <lineage>
        <taxon>Eukaryota</taxon>
        <taxon>Metazoa</taxon>
        <taxon>Spiralia</taxon>
        <taxon>Lophotrochozoa</taxon>
        <taxon>Mollusca</taxon>
        <taxon>Gastropoda</taxon>
        <taxon>Heterobranchia</taxon>
        <taxon>Euthyneura</taxon>
        <taxon>Panpulmonata</taxon>
        <taxon>Sacoglossa</taxon>
        <taxon>Placobranchoidea</taxon>
        <taxon>Plakobranchidae</taxon>
        <taxon>Elysia</taxon>
    </lineage>
</organism>
<name>A0A433SJS2_ELYCH</name>
<feature type="transmembrane region" description="Helical" evidence="2">
    <location>
        <begin position="84"/>
        <end position="109"/>
    </location>
</feature>
<keyword evidence="2" id="KW-0472">Membrane</keyword>
<feature type="region of interest" description="Disordered" evidence="1">
    <location>
        <begin position="130"/>
        <end position="156"/>
    </location>
</feature>
<keyword evidence="4" id="KW-1185">Reference proteome</keyword>
<dbReference type="AlphaFoldDB" id="A0A433SJS2"/>
<dbReference type="EMBL" id="RQTK01001716">
    <property type="protein sequence ID" value="RUS69351.1"/>
    <property type="molecule type" value="Genomic_DNA"/>
</dbReference>
<proteinExistence type="predicted"/>
<evidence type="ECO:0000313" key="4">
    <source>
        <dbReference type="Proteomes" id="UP000271974"/>
    </source>
</evidence>
<evidence type="ECO:0000313" key="3">
    <source>
        <dbReference type="EMBL" id="RUS69351.1"/>
    </source>
</evidence>
<accession>A0A433SJS2</accession>
<feature type="non-terminal residue" evidence="3">
    <location>
        <position position="156"/>
    </location>
</feature>
<comment type="caution">
    <text evidence="3">The sequence shown here is derived from an EMBL/GenBank/DDBJ whole genome shotgun (WGS) entry which is preliminary data.</text>
</comment>
<keyword evidence="2" id="KW-0812">Transmembrane</keyword>
<protein>
    <submittedName>
        <fullName evidence="3">Uncharacterized protein</fullName>
    </submittedName>
</protein>
<dbReference type="Proteomes" id="UP000271974">
    <property type="component" value="Unassembled WGS sequence"/>
</dbReference>
<gene>
    <name evidence="3" type="ORF">EGW08_022889</name>
</gene>
<reference evidence="3 4" key="1">
    <citation type="submission" date="2019-01" db="EMBL/GenBank/DDBJ databases">
        <title>A draft genome assembly of the solar-powered sea slug Elysia chlorotica.</title>
        <authorList>
            <person name="Cai H."/>
            <person name="Li Q."/>
            <person name="Fang X."/>
            <person name="Li J."/>
            <person name="Curtis N.E."/>
            <person name="Altenburger A."/>
            <person name="Shibata T."/>
            <person name="Feng M."/>
            <person name="Maeda T."/>
            <person name="Schwartz J.A."/>
            <person name="Shigenobu S."/>
            <person name="Lundholm N."/>
            <person name="Nishiyama T."/>
            <person name="Yang H."/>
            <person name="Hasebe M."/>
            <person name="Li S."/>
            <person name="Pierce S.K."/>
            <person name="Wang J."/>
        </authorList>
    </citation>
    <scope>NUCLEOTIDE SEQUENCE [LARGE SCALE GENOMIC DNA]</scope>
    <source>
        <strain evidence="3">EC2010</strain>
        <tissue evidence="3">Whole organism of an adult</tissue>
    </source>
</reference>
<keyword evidence="2" id="KW-1133">Transmembrane helix</keyword>
<dbReference type="OrthoDB" id="10424975at2759"/>
<feature type="compositionally biased region" description="Pro residues" evidence="1">
    <location>
        <begin position="134"/>
        <end position="156"/>
    </location>
</feature>